<dbReference type="GO" id="GO:0003677">
    <property type="term" value="F:DNA binding"/>
    <property type="evidence" value="ECO:0007669"/>
    <property type="project" value="InterPro"/>
</dbReference>
<keyword evidence="2" id="KW-0418">Kinase</keyword>
<evidence type="ECO:0000313" key="3">
    <source>
        <dbReference type="Proteomes" id="UP000326202"/>
    </source>
</evidence>
<sequence length="150" mass="16665">MIPSISRTDMMPEIQITRANRELLNQILADHAPIRSWRAVEFLVRELTRATIVDDDIAPADVVTMRSRVRFREEGDATTEMVTLTYPGESDLYEDAMSVLTPLGAALLGLSKGQSISYPKPDGGMRTITIIEIRYQPEAARHKASSFAGT</sequence>
<evidence type="ECO:0000259" key="1">
    <source>
        <dbReference type="Pfam" id="PF01272"/>
    </source>
</evidence>
<organism evidence="2 3">
    <name type="scientific">Hypericibacter terrae</name>
    <dbReference type="NCBI Taxonomy" id="2602015"/>
    <lineage>
        <taxon>Bacteria</taxon>
        <taxon>Pseudomonadati</taxon>
        <taxon>Pseudomonadota</taxon>
        <taxon>Alphaproteobacteria</taxon>
        <taxon>Rhodospirillales</taxon>
        <taxon>Dongiaceae</taxon>
        <taxon>Hypericibacter</taxon>
    </lineage>
</organism>
<dbReference type="RefSeq" id="WP_191908274.1">
    <property type="nucleotide sequence ID" value="NZ_CP042906.1"/>
</dbReference>
<dbReference type="EMBL" id="CP042906">
    <property type="protein sequence ID" value="QEX19452.1"/>
    <property type="molecule type" value="Genomic_DNA"/>
</dbReference>
<dbReference type="Pfam" id="PF01272">
    <property type="entry name" value="GreA_GreB"/>
    <property type="match status" value="1"/>
</dbReference>
<dbReference type="Gene3D" id="3.10.50.30">
    <property type="entry name" value="Transcription elongation factor, GreA/GreB, C-terminal domain"/>
    <property type="match status" value="1"/>
</dbReference>
<feature type="domain" description="Transcription elongation factor GreA/GreB C-terminal" evidence="1">
    <location>
        <begin position="59"/>
        <end position="135"/>
    </location>
</feature>
<dbReference type="GO" id="GO:0016301">
    <property type="term" value="F:kinase activity"/>
    <property type="evidence" value="ECO:0007669"/>
    <property type="project" value="UniProtKB-KW"/>
</dbReference>
<gene>
    <name evidence="2" type="primary">rnk</name>
    <name evidence="2" type="ORF">FRZ44_47660</name>
</gene>
<dbReference type="SUPFAM" id="SSF54534">
    <property type="entry name" value="FKBP-like"/>
    <property type="match status" value="1"/>
</dbReference>
<dbReference type="KEGG" id="htq:FRZ44_47660"/>
<dbReference type="Proteomes" id="UP000326202">
    <property type="component" value="Chromosome"/>
</dbReference>
<accession>A0A5J6MPA6</accession>
<name>A0A5J6MPA6_9PROT</name>
<dbReference type="PANTHER" id="PTHR30437:SF5">
    <property type="entry name" value="REGULATOR OF NUCLEOSIDE DIPHOSPHATE KINASE"/>
    <property type="match status" value="1"/>
</dbReference>
<dbReference type="PANTHER" id="PTHR30437">
    <property type="entry name" value="TRANSCRIPTION ELONGATION FACTOR GREA"/>
    <property type="match status" value="1"/>
</dbReference>
<dbReference type="NCBIfam" id="NF004396">
    <property type="entry name" value="PRK05753.1"/>
    <property type="match status" value="1"/>
</dbReference>
<keyword evidence="2" id="KW-0808">Transferase</keyword>
<proteinExistence type="predicted"/>
<dbReference type="GO" id="GO:0032784">
    <property type="term" value="P:regulation of DNA-templated transcription elongation"/>
    <property type="evidence" value="ECO:0007669"/>
    <property type="project" value="InterPro"/>
</dbReference>
<dbReference type="GO" id="GO:0070063">
    <property type="term" value="F:RNA polymerase binding"/>
    <property type="evidence" value="ECO:0007669"/>
    <property type="project" value="InterPro"/>
</dbReference>
<dbReference type="InterPro" id="IPR036953">
    <property type="entry name" value="GreA/GreB_C_sf"/>
</dbReference>
<dbReference type="AlphaFoldDB" id="A0A5J6MPA6"/>
<protein>
    <submittedName>
        <fullName evidence="2">Nucleoside diphosphate kinase regulator</fullName>
    </submittedName>
</protein>
<evidence type="ECO:0000313" key="2">
    <source>
        <dbReference type="EMBL" id="QEX19452.1"/>
    </source>
</evidence>
<reference evidence="2 3" key="1">
    <citation type="submission" date="2019-08" db="EMBL/GenBank/DDBJ databases">
        <title>Hyperibacter terrae gen. nov., sp. nov. and Hyperibacter viscosus sp. nov., two new members in the family Rhodospirillaceae isolated from the rhizosphere of Hypericum perforatum.</title>
        <authorList>
            <person name="Noviana Z."/>
        </authorList>
    </citation>
    <scope>NUCLEOTIDE SEQUENCE [LARGE SCALE GENOMIC DNA]</scope>
    <source>
        <strain evidence="2 3">R5913</strain>
    </source>
</reference>
<dbReference type="InterPro" id="IPR001437">
    <property type="entry name" value="Tscrpt_elong_fac_GreA/B_C"/>
</dbReference>
<dbReference type="GO" id="GO:0006354">
    <property type="term" value="P:DNA-templated transcription elongation"/>
    <property type="evidence" value="ECO:0007669"/>
    <property type="project" value="TreeGrafter"/>
</dbReference>
<dbReference type="InterPro" id="IPR023459">
    <property type="entry name" value="Tscrpt_elong_fac_GreA/B_fam"/>
</dbReference>
<keyword evidence="3" id="KW-1185">Reference proteome</keyword>